<feature type="transmembrane region" description="Helical" evidence="5">
    <location>
        <begin position="376"/>
        <end position="395"/>
    </location>
</feature>
<dbReference type="Pfam" id="PF00528">
    <property type="entry name" value="BPD_transp_1"/>
    <property type="match status" value="1"/>
</dbReference>
<evidence type="ECO:0000256" key="2">
    <source>
        <dbReference type="ARBA" id="ARBA00022692"/>
    </source>
</evidence>
<evidence type="ECO:0000313" key="8">
    <source>
        <dbReference type="Proteomes" id="UP001476282"/>
    </source>
</evidence>
<keyword evidence="3 5" id="KW-1133">Transmembrane helix</keyword>
<comment type="similarity">
    <text evidence="5">Belongs to the binding-protein-dependent transport system permease family.</text>
</comment>
<feature type="transmembrane region" description="Helical" evidence="5">
    <location>
        <begin position="54"/>
        <end position="74"/>
    </location>
</feature>
<dbReference type="InterPro" id="IPR035906">
    <property type="entry name" value="MetI-like_sf"/>
</dbReference>
<dbReference type="PROSITE" id="PS50928">
    <property type="entry name" value="ABC_TM1"/>
    <property type="match status" value="1"/>
</dbReference>
<organism evidence="7 8">
    <name type="scientific">Haloferula sargassicola</name>
    <dbReference type="NCBI Taxonomy" id="490096"/>
    <lineage>
        <taxon>Bacteria</taxon>
        <taxon>Pseudomonadati</taxon>
        <taxon>Verrucomicrobiota</taxon>
        <taxon>Verrucomicrobiia</taxon>
        <taxon>Verrucomicrobiales</taxon>
        <taxon>Verrucomicrobiaceae</taxon>
        <taxon>Haloferula</taxon>
    </lineage>
</organism>
<feature type="transmembrane region" description="Helical" evidence="5">
    <location>
        <begin position="352"/>
        <end position="370"/>
    </location>
</feature>
<dbReference type="PANTHER" id="PTHR30325">
    <property type="entry name" value="MEMBRANE COMPONENT OF ABC TRANSPORTER"/>
    <property type="match status" value="1"/>
</dbReference>
<keyword evidence="5" id="KW-0813">Transport</keyword>
<keyword evidence="4 5" id="KW-0472">Membrane</keyword>
<keyword evidence="8" id="KW-1185">Reference proteome</keyword>
<gene>
    <name evidence="7" type="ORF">Hsar01_00770</name>
</gene>
<name>A0ABP9UMJ0_9BACT</name>
<feature type="transmembrane region" description="Helical" evidence="5">
    <location>
        <begin position="479"/>
        <end position="501"/>
    </location>
</feature>
<reference evidence="7 8" key="1">
    <citation type="submission" date="2024-02" db="EMBL/GenBank/DDBJ databases">
        <title>Haloferula sargassicola NBRC 104335.</title>
        <authorList>
            <person name="Ichikawa N."/>
            <person name="Katano-Makiyama Y."/>
            <person name="Hidaka K."/>
        </authorList>
    </citation>
    <scope>NUCLEOTIDE SEQUENCE [LARGE SCALE GENOMIC DNA]</scope>
    <source>
        <strain evidence="7 8">NBRC 104335</strain>
    </source>
</reference>
<comment type="subcellular location">
    <subcellularLocation>
        <location evidence="1 5">Cell membrane</location>
        <topology evidence="1 5">Multi-pass membrane protein</topology>
    </subcellularLocation>
</comment>
<dbReference type="RefSeq" id="WP_353565711.1">
    <property type="nucleotide sequence ID" value="NZ_BAABRI010000003.1"/>
</dbReference>
<accession>A0ABP9UMJ0</accession>
<proteinExistence type="inferred from homology"/>
<dbReference type="Gene3D" id="1.10.3720.10">
    <property type="entry name" value="MetI-like"/>
    <property type="match status" value="1"/>
</dbReference>
<dbReference type="InterPro" id="IPR000515">
    <property type="entry name" value="MetI-like"/>
</dbReference>
<evidence type="ECO:0000313" key="7">
    <source>
        <dbReference type="EMBL" id="GAA5481561.1"/>
    </source>
</evidence>
<dbReference type="CDD" id="cd06261">
    <property type="entry name" value="TM_PBP2"/>
    <property type="match status" value="1"/>
</dbReference>
<feature type="transmembrane region" description="Helical" evidence="5">
    <location>
        <begin position="434"/>
        <end position="459"/>
    </location>
</feature>
<evidence type="ECO:0000256" key="5">
    <source>
        <dbReference type="RuleBase" id="RU363032"/>
    </source>
</evidence>
<evidence type="ECO:0000256" key="3">
    <source>
        <dbReference type="ARBA" id="ARBA00022989"/>
    </source>
</evidence>
<dbReference type="Proteomes" id="UP001476282">
    <property type="component" value="Unassembled WGS sequence"/>
</dbReference>
<protein>
    <recommendedName>
        <fullName evidence="6">ABC transmembrane type-1 domain-containing protein</fullName>
    </recommendedName>
</protein>
<evidence type="ECO:0000256" key="1">
    <source>
        <dbReference type="ARBA" id="ARBA00004651"/>
    </source>
</evidence>
<dbReference type="EMBL" id="BAABRI010000003">
    <property type="protein sequence ID" value="GAA5481561.1"/>
    <property type="molecule type" value="Genomic_DNA"/>
</dbReference>
<comment type="caution">
    <text evidence="7">The sequence shown here is derived from an EMBL/GenBank/DDBJ whole genome shotgun (WGS) entry which is preliminary data.</text>
</comment>
<dbReference type="SUPFAM" id="SSF161098">
    <property type="entry name" value="MetI-like"/>
    <property type="match status" value="1"/>
</dbReference>
<feature type="domain" description="ABC transmembrane type-1" evidence="6">
    <location>
        <begin position="314"/>
        <end position="501"/>
    </location>
</feature>
<evidence type="ECO:0000259" key="6">
    <source>
        <dbReference type="PROSITE" id="PS50928"/>
    </source>
</evidence>
<keyword evidence="2 5" id="KW-0812">Transmembrane</keyword>
<feature type="transmembrane region" description="Helical" evidence="5">
    <location>
        <begin position="95"/>
        <end position="114"/>
    </location>
</feature>
<evidence type="ECO:0000256" key="4">
    <source>
        <dbReference type="ARBA" id="ARBA00023136"/>
    </source>
</evidence>
<sequence length="517" mass="57912">MNFPRRTGLLLILAALVATGAHFRGIEVPTLRWLYSFSAKPETYEAGSWREHQAMIIGLGFSVLMLVAGLAFLVRSFRFHWNPLTVRKMERFRSIGRGYGSYVLLVVLLVVAMADQVLVGKRALAVRYQGEWFFPAFVTKIYTANDFGMEGQDEANYRSLKEASKEGDTLVFMPPVPWDPTFDSDEWMEKPLEMENGLLREEGESELYEGFAYAYDPDEPEHLIRTARIRDGQPEGPAEVYGKDGATLGREVWEDGVKVETSVPSRYEVPDEGVWRRRTYMPLPPSLDRGHLLGTDSKGWDLLAQLYGGLQVVFKASCLYLLLTYLLGAAIGSMMGYFGGWFDLVMQRVLEVMSNVPFLLVVLIITANLGRENINLGTIMLVFCIFSWIGVAIYLRSSTFKEKARDYVSAARVLGAGTGRVIFRHILPNTISTIVTLVPFSVSTVVASLTALDFLGFGVPDTYPSWGRILNDGVENLGAPWIVTSVFVSMVVLLLLITFVGEAIREAFDPKKFTTYQ</sequence>
<dbReference type="PANTHER" id="PTHR30325:SF0">
    <property type="entry name" value="INNER MEMBRANE ABC TRANSPORTER PERMEASE PROTEIN YEJE"/>
    <property type="match status" value="1"/>
</dbReference>
<feature type="transmembrane region" description="Helical" evidence="5">
    <location>
        <begin position="319"/>
        <end position="340"/>
    </location>
</feature>